<dbReference type="GO" id="GO:0030170">
    <property type="term" value="F:pyridoxal phosphate binding"/>
    <property type="evidence" value="ECO:0007669"/>
    <property type="project" value="InterPro"/>
</dbReference>
<dbReference type="GO" id="GO:0030151">
    <property type="term" value="F:molybdenum ion binding"/>
    <property type="evidence" value="ECO:0007669"/>
    <property type="project" value="InterPro"/>
</dbReference>
<name>A0A1C5GAH3_MICEH</name>
<dbReference type="GO" id="GO:0003824">
    <property type="term" value="F:catalytic activity"/>
    <property type="evidence" value="ECO:0007669"/>
    <property type="project" value="InterPro"/>
</dbReference>
<dbReference type="PROSITE" id="PS51340">
    <property type="entry name" value="MOSC"/>
    <property type="match status" value="1"/>
</dbReference>
<gene>
    <name evidence="2" type="ORF">GA0070610_3164</name>
</gene>
<accession>A0A1C5GAH3</accession>
<evidence type="ECO:0000313" key="2">
    <source>
        <dbReference type="EMBL" id="SCG16889.1"/>
    </source>
</evidence>
<feature type="domain" description="MOSC" evidence="1">
    <location>
        <begin position="111"/>
        <end position="275"/>
    </location>
</feature>
<dbReference type="Gene3D" id="2.40.33.20">
    <property type="entry name" value="PK beta-barrel domain-like"/>
    <property type="match status" value="1"/>
</dbReference>
<evidence type="ECO:0000313" key="3">
    <source>
        <dbReference type="Proteomes" id="UP000198251"/>
    </source>
</evidence>
<organism evidence="2 3">
    <name type="scientific">Micromonospora echinofusca</name>
    <dbReference type="NCBI Taxonomy" id="47858"/>
    <lineage>
        <taxon>Bacteria</taxon>
        <taxon>Bacillati</taxon>
        <taxon>Actinomycetota</taxon>
        <taxon>Actinomycetes</taxon>
        <taxon>Micromonosporales</taxon>
        <taxon>Micromonosporaceae</taxon>
        <taxon>Micromonospora</taxon>
    </lineage>
</organism>
<dbReference type="AlphaFoldDB" id="A0A1C5GAH3"/>
<reference evidence="2 3" key="1">
    <citation type="submission" date="2016-06" db="EMBL/GenBank/DDBJ databases">
        <authorList>
            <person name="Kjaerup R.B."/>
            <person name="Dalgaard T.S."/>
            <person name="Juul-Madsen H.R."/>
        </authorList>
    </citation>
    <scope>NUCLEOTIDE SEQUENCE [LARGE SCALE GENOMIC DNA]</scope>
    <source>
        <strain evidence="2 3">DSM 43913</strain>
    </source>
</reference>
<dbReference type="GeneID" id="95802942"/>
<dbReference type="Pfam" id="PF03473">
    <property type="entry name" value="MOSC"/>
    <property type="match status" value="1"/>
</dbReference>
<sequence length="275" mass="28684">MTGRLAQLWRYPVKSMLGERLPAGDVGPAGVAGDRRLALRHRGTGRVASAKHPRLWRGLLALHATGAAPGPVRITLADGRAVSSVDPDVDDVLSRVLDAPVTLIDRPPTGAVLDRADPDAVLAAGLTAEVPVDASPLGAAAPGTFFDFAPVHLVTTATLARVAAELPAGTVEAVRYRPNLVLDVDVDGFAENDWVGRELRIGPELVLRVLAPTPRCAVPTLAHGPLPRQGAALRVPARLNRVAPLPQLGPQPCVGAYAQVVRSGRVVQGSTVEVG</sequence>
<proteinExistence type="predicted"/>
<evidence type="ECO:0000259" key="1">
    <source>
        <dbReference type="PROSITE" id="PS51340"/>
    </source>
</evidence>
<protein>
    <recommendedName>
        <fullName evidence="1">MOSC domain-containing protein</fullName>
    </recommendedName>
</protein>
<dbReference type="Proteomes" id="UP000198251">
    <property type="component" value="Chromosome I"/>
</dbReference>
<dbReference type="InterPro" id="IPR005302">
    <property type="entry name" value="MoCF_Sase_C"/>
</dbReference>
<dbReference type="RefSeq" id="WP_089000715.1">
    <property type="nucleotide sequence ID" value="NZ_JBEZES010000004.1"/>
</dbReference>
<dbReference type="EMBL" id="LT607733">
    <property type="protein sequence ID" value="SCG16889.1"/>
    <property type="molecule type" value="Genomic_DNA"/>
</dbReference>
<dbReference type="Pfam" id="PF03476">
    <property type="entry name" value="MOSC_N"/>
    <property type="match status" value="1"/>
</dbReference>
<dbReference type="InterPro" id="IPR005303">
    <property type="entry name" value="MOCOS_middle"/>
</dbReference>
<keyword evidence="3" id="KW-1185">Reference proteome</keyword>
<dbReference type="InterPro" id="IPR011037">
    <property type="entry name" value="Pyrv_Knase-like_insert_dom_sf"/>
</dbReference>
<dbReference type="SUPFAM" id="SSF50800">
    <property type="entry name" value="PK beta-barrel domain-like"/>
    <property type="match status" value="1"/>
</dbReference>